<sequence length="208" mass="23319">MYMHALFAQLKLDDITQITPLEFGKEDLGKLRATLLTLGFNLDDLTDAQANSLWEEQFRSFSTGRGPGFVAVLHAKTVKAKERADLFIIATLILAEANQGKRIVSSKTKKPIDGTENRGLMQALADLLSIAVFSYGESTKDYEEFVRRLNRRIWRGLLIACKDNTQREKVNQNFSKYGEPPTAKTASLPLGSLSELWKVIRVVAEMVP</sequence>
<accession>A0A1F8CV81</accession>
<proteinExistence type="predicted"/>
<name>A0A1F8CV81_9BACT</name>
<evidence type="ECO:0000313" key="2">
    <source>
        <dbReference type="Proteomes" id="UP000178999"/>
    </source>
</evidence>
<dbReference type="STRING" id="1802538.A2382_01865"/>
<reference evidence="1 2" key="1">
    <citation type="journal article" date="2016" name="Nat. Commun.">
        <title>Thousands of microbial genomes shed light on interconnected biogeochemical processes in an aquifer system.</title>
        <authorList>
            <person name="Anantharaman K."/>
            <person name="Brown C.T."/>
            <person name="Hug L.A."/>
            <person name="Sharon I."/>
            <person name="Castelle C.J."/>
            <person name="Probst A.J."/>
            <person name="Thomas B.C."/>
            <person name="Singh A."/>
            <person name="Wilkins M.J."/>
            <person name="Karaoz U."/>
            <person name="Brodie E.L."/>
            <person name="Williams K.H."/>
            <person name="Hubbard S.S."/>
            <person name="Banfield J.F."/>
        </authorList>
    </citation>
    <scope>NUCLEOTIDE SEQUENCE [LARGE SCALE GENOMIC DNA]</scope>
</reference>
<dbReference type="EMBL" id="MGHY01000009">
    <property type="protein sequence ID" value="OGM79648.1"/>
    <property type="molecule type" value="Genomic_DNA"/>
</dbReference>
<protein>
    <submittedName>
        <fullName evidence="1">Uncharacterized protein</fullName>
    </submittedName>
</protein>
<evidence type="ECO:0000313" key="1">
    <source>
        <dbReference type="EMBL" id="OGM79648.1"/>
    </source>
</evidence>
<dbReference type="Proteomes" id="UP000178999">
    <property type="component" value="Unassembled WGS sequence"/>
</dbReference>
<dbReference type="AlphaFoldDB" id="A0A1F8CV81"/>
<comment type="caution">
    <text evidence="1">The sequence shown here is derived from an EMBL/GenBank/DDBJ whole genome shotgun (WGS) entry which is preliminary data.</text>
</comment>
<organism evidence="1 2">
    <name type="scientific">Candidatus Woesebacteria bacterium RIFOXYB1_FULL_38_16</name>
    <dbReference type="NCBI Taxonomy" id="1802538"/>
    <lineage>
        <taxon>Bacteria</taxon>
        <taxon>Candidatus Woeseibacteriota</taxon>
    </lineage>
</organism>
<gene>
    <name evidence="1" type="ORF">A2382_01865</name>
</gene>